<dbReference type="EMBL" id="BAAFGZ010000192">
    <property type="protein sequence ID" value="GAB0136420.1"/>
    <property type="molecule type" value="Genomic_DNA"/>
</dbReference>
<dbReference type="Proteomes" id="UP001562357">
    <property type="component" value="Unassembled WGS sequence"/>
</dbReference>
<name>A0ABQ0CSN3_9HYPO</name>
<organism evidence="1 2">
    <name type="scientific">Epichloe bromicola</name>
    <dbReference type="NCBI Taxonomy" id="79588"/>
    <lineage>
        <taxon>Eukaryota</taxon>
        <taxon>Fungi</taxon>
        <taxon>Dikarya</taxon>
        <taxon>Ascomycota</taxon>
        <taxon>Pezizomycotina</taxon>
        <taxon>Sordariomycetes</taxon>
        <taxon>Hypocreomycetidae</taxon>
        <taxon>Hypocreales</taxon>
        <taxon>Clavicipitaceae</taxon>
        <taxon>Epichloe</taxon>
    </lineage>
</organism>
<evidence type="ECO:0000313" key="2">
    <source>
        <dbReference type="Proteomes" id="UP001562357"/>
    </source>
</evidence>
<comment type="caution">
    <text evidence="1">The sequence shown here is derived from an EMBL/GenBank/DDBJ whole genome shotgun (WGS) entry which is preliminary data.</text>
</comment>
<protein>
    <submittedName>
        <fullName evidence="1">Uncharacterized protein</fullName>
    </submittedName>
</protein>
<gene>
    <name evidence="1" type="primary">g4721</name>
    <name evidence="1" type="ORF">EsDP_00004721</name>
</gene>
<proteinExistence type="predicted"/>
<accession>A0ABQ0CSN3</accession>
<evidence type="ECO:0000313" key="1">
    <source>
        <dbReference type="EMBL" id="GAB0136420.1"/>
    </source>
</evidence>
<reference evidence="2" key="1">
    <citation type="submission" date="2024-06" db="EMBL/GenBank/DDBJ databases">
        <title>Draft Genome Sequences of Epichloe bromicola Strains Isolated from Elymus ciliaris.</title>
        <authorList>
            <consortium name="Epichloe bromicola genome sequencing consortium"/>
            <person name="Miura A."/>
            <person name="Imano S."/>
            <person name="Ashida A."/>
            <person name="Sato I."/>
            <person name="Chiba S."/>
            <person name="Tanaka A."/>
            <person name="Camagna M."/>
            <person name="Takemoto D."/>
        </authorList>
    </citation>
    <scope>NUCLEOTIDE SEQUENCE [LARGE SCALE GENOMIC DNA]</scope>
    <source>
        <strain evidence="2">DP</strain>
    </source>
</reference>
<keyword evidence="2" id="KW-1185">Reference proteome</keyword>
<sequence>MSGRSPTLCPLAQRALSEEYNHAPTEAHLPGWQRVLVHTYSSEYASPRESVLLPRFYDSAEFLEYTGFTARAAQEIWFRYRRSGHNPRRFRGHIWGYIAEKASQEKTTAERACREEGGFEKGCPACWDADCRRLGMRADMAEHSRNKDLYHNYAQTDALRWIMVHVELCHRFLSMVSITIPVKHWVRVCRRRAGAEPGNMMGRSTMMTIGRLTDVDQEPLFPSFEP</sequence>